<dbReference type="GO" id="GO:0003676">
    <property type="term" value="F:nucleic acid binding"/>
    <property type="evidence" value="ECO:0007669"/>
    <property type="project" value="InterPro"/>
</dbReference>
<protein>
    <submittedName>
        <fullName evidence="3">IS3 family transposase</fullName>
    </submittedName>
</protein>
<dbReference type="PROSITE" id="PS50994">
    <property type="entry name" value="INTEGRASE"/>
    <property type="match status" value="1"/>
</dbReference>
<name>A0A9X7GY11_BACCE</name>
<reference evidence="3 4" key="1">
    <citation type="submission" date="2017-09" db="EMBL/GenBank/DDBJ databases">
        <title>Large-scale bioinformatics analysis of Bacillus genomes uncovers conserved roles of natural products in bacterial physiology.</title>
        <authorList>
            <consortium name="Agbiome Team Llc"/>
            <person name="Bleich R.M."/>
            <person name="Grubbs K.J."/>
            <person name="Santa Maria K.C."/>
            <person name="Allen S.E."/>
            <person name="Farag S."/>
            <person name="Shank E.A."/>
            <person name="Bowers A."/>
        </authorList>
    </citation>
    <scope>NUCLEOTIDE SEQUENCE [LARGE SCALE GENOMIC DNA]</scope>
    <source>
        <strain evidence="3 4">AFS041711</strain>
    </source>
</reference>
<comment type="function">
    <text evidence="1">Involved in the transposition of the insertion sequence.</text>
</comment>
<accession>A0A9X7GY11</accession>
<dbReference type="Gene3D" id="3.30.420.10">
    <property type="entry name" value="Ribonuclease H-like superfamily/Ribonuclease H"/>
    <property type="match status" value="1"/>
</dbReference>
<organism evidence="3 4">
    <name type="scientific">Bacillus cereus</name>
    <dbReference type="NCBI Taxonomy" id="1396"/>
    <lineage>
        <taxon>Bacteria</taxon>
        <taxon>Bacillati</taxon>
        <taxon>Bacillota</taxon>
        <taxon>Bacilli</taxon>
        <taxon>Bacillales</taxon>
        <taxon>Bacillaceae</taxon>
        <taxon>Bacillus</taxon>
        <taxon>Bacillus cereus group</taxon>
    </lineage>
</organism>
<dbReference type="Pfam" id="PF13683">
    <property type="entry name" value="rve_3"/>
    <property type="match status" value="1"/>
</dbReference>
<dbReference type="PANTHER" id="PTHR46889:SF4">
    <property type="entry name" value="TRANSPOSASE INSO FOR INSERTION SEQUENCE ELEMENT IS911B-RELATED"/>
    <property type="match status" value="1"/>
</dbReference>
<evidence type="ECO:0000313" key="4">
    <source>
        <dbReference type="Proteomes" id="UP000224203"/>
    </source>
</evidence>
<evidence type="ECO:0000313" key="3">
    <source>
        <dbReference type="EMBL" id="PGS83534.1"/>
    </source>
</evidence>
<dbReference type="RefSeq" id="WP_142345210.1">
    <property type="nucleotide sequence ID" value="NZ_NULI01000014.1"/>
</dbReference>
<dbReference type="InterPro" id="IPR050900">
    <property type="entry name" value="Transposase_IS3/IS150/IS904"/>
</dbReference>
<evidence type="ECO:0000256" key="1">
    <source>
        <dbReference type="ARBA" id="ARBA00002286"/>
    </source>
</evidence>
<comment type="caution">
    <text evidence="3">The sequence shown here is derived from an EMBL/GenBank/DDBJ whole genome shotgun (WGS) entry which is preliminary data.</text>
</comment>
<dbReference type="PANTHER" id="PTHR46889">
    <property type="entry name" value="TRANSPOSASE INSF FOR INSERTION SEQUENCE IS3B-RELATED"/>
    <property type="match status" value="1"/>
</dbReference>
<feature type="domain" description="Integrase catalytic" evidence="2">
    <location>
        <begin position="1"/>
        <end position="81"/>
    </location>
</feature>
<gene>
    <name evidence="3" type="ORF">COC69_01985</name>
</gene>
<dbReference type="InterPro" id="IPR036397">
    <property type="entry name" value="RNaseH_sf"/>
</dbReference>
<feature type="non-terminal residue" evidence="3">
    <location>
        <position position="1"/>
    </location>
</feature>
<sequence>NQLLKKHKITVSMSRKGNCYDNACIESFFSHFKAECFYRHTFHEKAEVFKATKRYMGYYNNKRFQKRLNNLSPIEFGTKAA</sequence>
<dbReference type="AlphaFoldDB" id="A0A9X7GY11"/>
<dbReference type="SUPFAM" id="SSF53098">
    <property type="entry name" value="Ribonuclease H-like"/>
    <property type="match status" value="1"/>
</dbReference>
<dbReference type="InterPro" id="IPR001584">
    <property type="entry name" value="Integrase_cat-core"/>
</dbReference>
<evidence type="ECO:0000259" key="2">
    <source>
        <dbReference type="PROSITE" id="PS50994"/>
    </source>
</evidence>
<proteinExistence type="predicted"/>
<dbReference type="EMBL" id="NULI01000014">
    <property type="protein sequence ID" value="PGS83534.1"/>
    <property type="molecule type" value="Genomic_DNA"/>
</dbReference>
<dbReference type="Proteomes" id="UP000224203">
    <property type="component" value="Unassembled WGS sequence"/>
</dbReference>
<dbReference type="GO" id="GO:0015074">
    <property type="term" value="P:DNA integration"/>
    <property type="evidence" value="ECO:0007669"/>
    <property type="project" value="InterPro"/>
</dbReference>
<dbReference type="InterPro" id="IPR012337">
    <property type="entry name" value="RNaseH-like_sf"/>
</dbReference>